<feature type="compositionally biased region" description="Polar residues" evidence="1">
    <location>
        <begin position="1"/>
        <end position="16"/>
    </location>
</feature>
<reference evidence="2 3" key="1">
    <citation type="submission" date="2014-04" db="EMBL/GenBank/DDBJ databases">
        <title>Evolutionary Origins and Diversification of the Mycorrhizal Mutualists.</title>
        <authorList>
            <consortium name="DOE Joint Genome Institute"/>
            <consortium name="Mycorrhizal Genomics Consortium"/>
            <person name="Kohler A."/>
            <person name="Kuo A."/>
            <person name="Nagy L.G."/>
            <person name="Floudas D."/>
            <person name="Copeland A."/>
            <person name="Barry K.W."/>
            <person name="Cichocki N."/>
            <person name="Veneault-Fourrey C."/>
            <person name="LaButti K."/>
            <person name="Lindquist E.A."/>
            <person name="Lipzen A."/>
            <person name="Lundell T."/>
            <person name="Morin E."/>
            <person name="Murat C."/>
            <person name="Riley R."/>
            <person name="Ohm R."/>
            <person name="Sun H."/>
            <person name="Tunlid A."/>
            <person name="Henrissat B."/>
            <person name="Grigoriev I.V."/>
            <person name="Hibbett D.S."/>
            <person name="Martin F."/>
        </authorList>
    </citation>
    <scope>NUCLEOTIDE SEQUENCE [LARGE SCALE GENOMIC DNA]</scope>
    <source>
        <strain evidence="2 3">Koide BX008</strain>
    </source>
</reference>
<dbReference type="HOGENOM" id="CLU_131028_0_0_1"/>
<accession>A0A0C2RYY9</accession>
<gene>
    <name evidence="2" type="ORF">M378DRAFT_584572</name>
</gene>
<feature type="region of interest" description="Disordered" evidence="1">
    <location>
        <begin position="1"/>
        <end position="93"/>
    </location>
</feature>
<keyword evidence="3" id="KW-1185">Reference proteome</keyword>
<evidence type="ECO:0000313" key="2">
    <source>
        <dbReference type="EMBL" id="KIL55575.1"/>
    </source>
</evidence>
<evidence type="ECO:0000256" key="1">
    <source>
        <dbReference type="SAM" id="MobiDB-lite"/>
    </source>
</evidence>
<dbReference type="Proteomes" id="UP000054549">
    <property type="component" value="Unassembled WGS sequence"/>
</dbReference>
<organism evidence="2 3">
    <name type="scientific">Amanita muscaria (strain Koide BX008)</name>
    <dbReference type="NCBI Taxonomy" id="946122"/>
    <lineage>
        <taxon>Eukaryota</taxon>
        <taxon>Fungi</taxon>
        <taxon>Dikarya</taxon>
        <taxon>Basidiomycota</taxon>
        <taxon>Agaricomycotina</taxon>
        <taxon>Agaricomycetes</taxon>
        <taxon>Agaricomycetidae</taxon>
        <taxon>Agaricales</taxon>
        <taxon>Pluteineae</taxon>
        <taxon>Amanitaceae</taxon>
        <taxon>Amanita</taxon>
    </lineage>
</organism>
<dbReference type="InParanoid" id="A0A0C2RYY9"/>
<protein>
    <submittedName>
        <fullName evidence="2">Uncharacterized protein</fullName>
    </submittedName>
</protein>
<name>A0A0C2RYY9_AMAMK</name>
<dbReference type="AlphaFoldDB" id="A0A0C2RYY9"/>
<proteinExistence type="predicted"/>
<evidence type="ECO:0000313" key="3">
    <source>
        <dbReference type="Proteomes" id="UP000054549"/>
    </source>
</evidence>
<sequence length="155" mass="17214">MSASTSNPPSKSTTRGSSHKRKKSEEMDNQRKRPSTVSRPQSVDRFTHEIRDVQSREAGDGESPFMNSGHGDTVDRLDPEPPIPTEASTVTTETRSVTLFQGSSNLQISNTKFTTIGGDATIIQFGDGQFTEVQRNLVRRIYACRSKYNSIFVDL</sequence>
<feature type="compositionally biased region" description="Basic and acidic residues" evidence="1">
    <location>
        <begin position="45"/>
        <end position="59"/>
    </location>
</feature>
<dbReference type="EMBL" id="KN818498">
    <property type="protein sequence ID" value="KIL55575.1"/>
    <property type="molecule type" value="Genomic_DNA"/>
</dbReference>